<evidence type="ECO:0000313" key="3">
    <source>
        <dbReference type="Proteomes" id="UP000837857"/>
    </source>
</evidence>
<gene>
    <name evidence="2" type="ORF">IPOD504_LOCUS7590</name>
</gene>
<dbReference type="EMBL" id="OW152814">
    <property type="protein sequence ID" value="CAH2050653.1"/>
    <property type="molecule type" value="Genomic_DNA"/>
</dbReference>
<name>A0ABN8IDB1_9NEOP</name>
<feature type="non-terminal residue" evidence="2">
    <location>
        <position position="1"/>
    </location>
</feature>
<evidence type="ECO:0000256" key="1">
    <source>
        <dbReference type="SAM" id="MobiDB-lite"/>
    </source>
</evidence>
<feature type="region of interest" description="Disordered" evidence="1">
    <location>
        <begin position="33"/>
        <end position="70"/>
    </location>
</feature>
<sequence length="70" mass="7754">MASRYRGSWMGLSPVVDPDIWLSTVAGRYTTAVRQGTDSEARDRVRGGSARRESGGRDLPHAVPALQRRR</sequence>
<proteinExistence type="predicted"/>
<keyword evidence="3" id="KW-1185">Reference proteome</keyword>
<reference evidence="2" key="1">
    <citation type="submission" date="2022-03" db="EMBL/GenBank/DDBJ databases">
        <authorList>
            <person name="Martin H S."/>
        </authorList>
    </citation>
    <scope>NUCLEOTIDE SEQUENCE</scope>
</reference>
<protein>
    <submittedName>
        <fullName evidence="2">Uncharacterized protein</fullName>
    </submittedName>
</protein>
<accession>A0ABN8IDB1</accession>
<organism evidence="2 3">
    <name type="scientific">Iphiclides podalirius</name>
    <name type="common">scarce swallowtail</name>
    <dbReference type="NCBI Taxonomy" id="110791"/>
    <lineage>
        <taxon>Eukaryota</taxon>
        <taxon>Metazoa</taxon>
        <taxon>Ecdysozoa</taxon>
        <taxon>Arthropoda</taxon>
        <taxon>Hexapoda</taxon>
        <taxon>Insecta</taxon>
        <taxon>Pterygota</taxon>
        <taxon>Neoptera</taxon>
        <taxon>Endopterygota</taxon>
        <taxon>Lepidoptera</taxon>
        <taxon>Glossata</taxon>
        <taxon>Ditrysia</taxon>
        <taxon>Papilionoidea</taxon>
        <taxon>Papilionidae</taxon>
        <taxon>Papilioninae</taxon>
        <taxon>Iphiclides</taxon>
    </lineage>
</organism>
<dbReference type="Proteomes" id="UP000837857">
    <property type="component" value="Chromosome 2"/>
</dbReference>
<evidence type="ECO:0000313" key="2">
    <source>
        <dbReference type="EMBL" id="CAH2050653.1"/>
    </source>
</evidence>
<feature type="compositionally biased region" description="Basic and acidic residues" evidence="1">
    <location>
        <begin position="37"/>
        <end position="60"/>
    </location>
</feature>